<dbReference type="PANTHER" id="PTHR12874:SF16">
    <property type="entry name" value="OS01G0800800 PROTEIN"/>
    <property type="match status" value="1"/>
</dbReference>
<sequence>MAPWEVLDLVSHHLDPKSLAISSCVCKSWFISLSCDHNWQPICASHFPSLSTLRLTNPTVPYHRLYVMGQAAAKRRLQTPSKPRLSLDSLIFIVNVFNPNSLSNVLSLEKSGSEMVIDPNGIFKFDIDVSENNGFEAWEDQDSGAVRVTWNVVLEGWRGVFGMMDCEGKGMEGWFSEELPSPAGCCSSVVGRGIVADLKLGLCVGRRVMLSVVDWRYAEALAARACSVWADSRGFRDFLLKGDSSDCDGYCDVSTNMSSSIRQSVEDTKSILGFLTHVRRQANTVAHRFARFGLKVGSQCEWFAQPPSFIIDLLVEDPM</sequence>
<dbReference type="GO" id="GO:0031146">
    <property type="term" value="P:SCF-dependent proteasomal ubiquitin-dependent protein catabolic process"/>
    <property type="evidence" value="ECO:0007669"/>
    <property type="project" value="UniProtKB-UniRule"/>
</dbReference>
<dbReference type="InterPro" id="IPR001810">
    <property type="entry name" value="F-box_dom"/>
</dbReference>
<feature type="domain" description="F-box" evidence="2">
    <location>
        <begin position="3"/>
        <end position="29"/>
    </location>
</feature>
<comment type="subunit">
    <text evidence="1">Component of the SCF-type E3 ligase complex.</text>
</comment>
<evidence type="ECO:0000313" key="4">
    <source>
        <dbReference type="Proteomes" id="UP000290289"/>
    </source>
</evidence>
<evidence type="ECO:0000259" key="2">
    <source>
        <dbReference type="Pfam" id="PF00646"/>
    </source>
</evidence>
<comment type="subcellular location">
    <subcellularLocation>
        <location evidence="1">Nucleus</location>
    </subcellularLocation>
</comment>
<dbReference type="Proteomes" id="UP000290289">
    <property type="component" value="Chromosome 12"/>
</dbReference>
<evidence type="ECO:0000256" key="1">
    <source>
        <dbReference type="RuleBase" id="RU369085"/>
    </source>
</evidence>
<accession>A0A498IDC5</accession>
<dbReference type="EMBL" id="RDQH01000338">
    <property type="protein sequence ID" value="RXH81009.1"/>
    <property type="molecule type" value="Genomic_DNA"/>
</dbReference>
<name>A0A498IDC5_MALDO</name>
<dbReference type="PANTHER" id="PTHR12874">
    <property type="entry name" value="F-BOX ONLY PROTEIN 48-RELATED"/>
    <property type="match status" value="1"/>
</dbReference>
<gene>
    <name evidence="3" type="ORF">DVH24_004923</name>
</gene>
<proteinExistence type="predicted"/>
<dbReference type="CDD" id="cd09917">
    <property type="entry name" value="F-box_SF"/>
    <property type="match status" value="1"/>
</dbReference>
<dbReference type="GO" id="GO:0019005">
    <property type="term" value="C:SCF ubiquitin ligase complex"/>
    <property type="evidence" value="ECO:0007669"/>
    <property type="project" value="UniProtKB-UniRule"/>
</dbReference>
<organism evidence="3 4">
    <name type="scientific">Malus domestica</name>
    <name type="common">Apple</name>
    <name type="synonym">Pyrus malus</name>
    <dbReference type="NCBI Taxonomy" id="3750"/>
    <lineage>
        <taxon>Eukaryota</taxon>
        <taxon>Viridiplantae</taxon>
        <taxon>Streptophyta</taxon>
        <taxon>Embryophyta</taxon>
        <taxon>Tracheophyta</taxon>
        <taxon>Spermatophyta</taxon>
        <taxon>Magnoliopsida</taxon>
        <taxon>eudicotyledons</taxon>
        <taxon>Gunneridae</taxon>
        <taxon>Pentapetalae</taxon>
        <taxon>rosids</taxon>
        <taxon>fabids</taxon>
        <taxon>Rosales</taxon>
        <taxon>Rosaceae</taxon>
        <taxon>Amygdaloideae</taxon>
        <taxon>Maleae</taxon>
        <taxon>Malus</taxon>
    </lineage>
</organism>
<comment type="pathway">
    <text evidence="1">Protein modification; protein ubiquitination.</text>
</comment>
<dbReference type="AlphaFoldDB" id="A0A498IDC5"/>
<reference evidence="3 4" key="1">
    <citation type="submission" date="2018-10" db="EMBL/GenBank/DDBJ databases">
        <title>A high-quality apple genome assembly.</title>
        <authorList>
            <person name="Hu J."/>
        </authorList>
    </citation>
    <scope>NUCLEOTIDE SEQUENCE [LARGE SCALE GENOMIC DNA]</scope>
    <source>
        <strain evidence="4">cv. HFTH1</strain>
        <tissue evidence="3">Young leaf</tissue>
    </source>
</reference>
<dbReference type="Pfam" id="PF00646">
    <property type="entry name" value="F-box"/>
    <property type="match status" value="1"/>
</dbReference>
<keyword evidence="1" id="KW-0833">Ubl conjugation pathway</keyword>
<protein>
    <recommendedName>
        <fullName evidence="1">F-box protein</fullName>
    </recommendedName>
</protein>
<dbReference type="GO" id="GO:0009740">
    <property type="term" value="P:gibberellic acid mediated signaling pathway"/>
    <property type="evidence" value="ECO:0007669"/>
    <property type="project" value="TreeGrafter"/>
</dbReference>
<comment type="caution">
    <text evidence="3">The sequence shown here is derived from an EMBL/GenBank/DDBJ whole genome shotgun (WGS) entry which is preliminary data.</text>
</comment>
<dbReference type="GO" id="GO:0016567">
    <property type="term" value="P:protein ubiquitination"/>
    <property type="evidence" value="ECO:0007669"/>
    <property type="project" value="UniProtKB-UniRule"/>
</dbReference>
<dbReference type="SUPFAM" id="SSF81383">
    <property type="entry name" value="F-box domain"/>
    <property type="match status" value="1"/>
</dbReference>
<keyword evidence="4" id="KW-1185">Reference proteome</keyword>
<dbReference type="Gene3D" id="1.20.1280.50">
    <property type="match status" value="1"/>
</dbReference>
<keyword evidence="1" id="KW-0539">Nucleus</keyword>
<dbReference type="GO" id="GO:0005634">
    <property type="term" value="C:nucleus"/>
    <property type="evidence" value="ECO:0007669"/>
    <property type="project" value="UniProtKB-SubCell"/>
</dbReference>
<comment type="function">
    <text evidence="1">Acts as a component of a SCF E3 ubiquitin ligase complexes.</text>
</comment>
<dbReference type="GO" id="GO:0005737">
    <property type="term" value="C:cytoplasm"/>
    <property type="evidence" value="ECO:0007669"/>
    <property type="project" value="TreeGrafter"/>
</dbReference>
<evidence type="ECO:0000313" key="3">
    <source>
        <dbReference type="EMBL" id="RXH81009.1"/>
    </source>
</evidence>
<dbReference type="InterPro" id="IPR036047">
    <property type="entry name" value="F-box-like_dom_sf"/>
</dbReference>